<comment type="subcellular location">
    <subcellularLocation>
        <location evidence="1">Cytoplasm</location>
        <location evidence="1">Cytosol</location>
    </subcellularLocation>
</comment>
<accession>A0A7J6CTY9</accession>
<evidence type="ECO:0000256" key="6">
    <source>
        <dbReference type="ARBA" id="ARBA00023198"/>
    </source>
</evidence>
<dbReference type="PANTHER" id="PTHR46985">
    <property type="entry name" value="NACHT, LRR AND PYD DOMAINS-CONTAINING PROTEIN 1"/>
    <property type="match status" value="1"/>
</dbReference>
<evidence type="ECO:0000313" key="11">
    <source>
        <dbReference type="Proteomes" id="UP000579812"/>
    </source>
</evidence>
<feature type="domain" description="FIIND" evidence="9">
    <location>
        <begin position="141"/>
        <end position="411"/>
    </location>
</feature>
<dbReference type="OrthoDB" id="8869108at2759"/>
<dbReference type="InterPro" id="IPR011029">
    <property type="entry name" value="DEATH-like_dom_sf"/>
</dbReference>
<dbReference type="Pfam" id="PF23160">
    <property type="entry name" value="Spectrin_1st_PEPL"/>
    <property type="match status" value="1"/>
</dbReference>
<evidence type="ECO:0000256" key="7">
    <source>
        <dbReference type="SAM" id="MobiDB-lite"/>
    </source>
</evidence>
<dbReference type="AlphaFoldDB" id="A0A7J6CTY9"/>
<dbReference type="SUPFAM" id="SSF47986">
    <property type="entry name" value="DEATH domain"/>
    <property type="match status" value="1"/>
</dbReference>
<dbReference type="Gene3D" id="1.10.533.10">
    <property type="entry name" value="Death Domain, Fas"/>
    <property type="match status" value="1"/>
</dbReference>
<comment type="similarity">
    <text evidence="2">Belongs to the plakin or cytolinker family.</text>
</comment>
<dbReference type="PANTHER" id="PTHR46985:SF2">
    <property type="entry name" value="APOPTOSIS-ASSOCIATED SPECK-LIKE PROTEIN CONTAINING A CARD"/>
    <property type="match status" value="1"/>
</dbReference>
<feature type="region of interest" description="Disordered" evidence="7">
    <location>
        <begin position="464"/>
        <end position="486"/>
    </location>
</feature>
<evidence type="ECO:0000256" key="1">
    <source>
        <dbReference type="ARBA" id="ARBA00004514"/>
    </source>
</evidence>
<dbReference type="Pfam" id="PF23679">
    <property type="entry name" value="UPA-FIIND"/>
    <property type="match status" value="1"/>
</dbReference>
<dbReference type="PROSITE" id="PS51830">
    <property type="entry name" value="FIIND"/>
    <property type="match status" value="1"/>
</dbReference>
<evidence type="ECO:0000256" key="4">
    <source>
        <dbReference type="ARBA" id="ARBA00022588"/>
    </source>
</evidence>
<dbReference type="InterPro" id="IPR051249">
    <property type="entry name" value="NLRP_Inflammasome"/>
</dbReference>
<evidence type="ECO:0000256" key="2">
    <source>
        <dbReference type="ARBA" id="ARBA00009109"/>
    </source>
</evidence>
<dbReference type="Pfam" id="PF13553">
    <property type="entry name" value="FIIND"/>
    <property type="match status" value="1"/>
</dbReference>
<evidence type="ECO:0000259" key="8">
    <source>
        <dbReference type="PROSITE" id="PS50209"/>
    </source>
</evidence>
<name>A0A7J6CTY9_9TELE</name>
<keyword evidence="4" id="KW-0399">Innate immunity</keyword>
<dbReference type="InterPro" id="IPR055419">
    <property type="entry name" value="Spectrin_PEPL/EVPL"/>
</dbReference>
<evidence type="ECO:0000313" key="10">
    <source>
        <dbReference type="EMBL" id="KAF4110484.1"/>
    </source>
</evidence>
<protein>
    <submittedName>
        <fullName evidence="10">Uncharacterized protein</fullName>
    </submittedName>
</protein>
<keyword evidence="11" id="KW-1185">Reference proteome</keyword>
<dbReference type="Proteomes" id="UP000579812">
    <property type="component" value="Unassembled WGS sequence"/>
</dbReference>
<keyword evidence="5" id="KW-0391">Immunity</keyword>
<gene>
    <name evidence="10" type="ORF">G5714_007515</name>
</gene>
<dbReference type="PROSITE" id="PS50209">
    <property type="entry name" value="CARD"/>
    <property type="match status" value="1"/>
</dbReference>
<sequence length="572" mass="66348">MYKNKTTETTIESRPPVSYLVALNDKLQMNADKVERNIVETQQNLSRDIKKINEGRHPLYEEHIKKTILNSLELLNSLDEDAAEASRLQHPQSEMIEKDMKQLRERVMKLREEHDGISDCYAQSEQVPTINREKNTDEKLDDSEWEVKRPSEVTTDADIKYSVSSSEGQHECSETGLRWRSDSDVSLEYQFVDWKSISKDILKNYKPCGPLMDITVTSGTLEEIQLPHFVCVDSESSLDDAVKALHVKDGAVSVERCELNGFHAKLVNPTFSFLAIVVEVQQYLKMKFHCETLIYRNRTTPLNLHVYLILKDKKLKKDVEEKEQNNMEILKPTPDEALKMNDCYILKTSCDSKIKPLSLKLTPNKTNFFDLRIKDEMESLELSIETKEGQKIWDVNIESDEFNMDCSVSDWRQKKINRSALIWQWWRHMLEAMEHSARARFETPLLQSGSELMGLRPGSTFQGRFSSLTSHPSAETDTAQKQKRCKNGEGAEFVEKHRTELIRRISLVEPIADDMKRLIGEEKYALILKSTTKQEKMRTLLDFLTTPKLKDKLYKSLVKHEHSVVEYLEYSE</sequence>
<reference evidence="10 11" key="1">
    <citation type="submission" date="2020-04" db="EMBL/GenBank/DDBJ databases">
        <title>Chromosome-level genome assembly of a cyprinid fish Onychostoma macrolepis by integration of Nanopore Sequencing, Bionano and Hi-C technology.</title>
        <authorList>
            <person name="Wang D."/>
        </authorList>
    </citation>
    <scope>NUCLEOTIDE SEQUENCE [LARGE SCALE GENOMIC DNA]</scope>
    <source>
        <strain evidence="10">SWU-2019</strain>
        <tissue evidence="10">Muscle</tissue>
    </source>
</reference>
<evidence type="ECO:0000259" key="9">
    <source>
        <dbReference type="PROSITE" id="PS51830"/>
    </source>
</evidence>
<dbReference type="Gene3D" id="1.20.58.60">
    <property type="match status" value="1"/>
</dbReference>
<dbReference type="InterPro" id="IPR001315">
    <property type="entry name" value="CARD"/>
</dbReference>
<dbReference type="InterPro" id="IPR025307">
    <property type="entry name" value="FIIND_dom"/>
</dbReference>
<proteinExistence type="inferred from homology"/>
<feature type="compositionally biased region" description="Polar residues" evidence="7">
    <location>
        <begin position="464"/>
        <end position="479"/>
    </location>
</feature>
<dbReference type="EMBL" id="JAAMOB010000007">
    <property type="protein sequence ID" value="KAF4110484.1"/>
    <property type="molecule type" value="Genomic_DNA"/>
</dbReference>
<comment type="caution">
    <text evidence="10">The sequence shown here is derived from an EMBL/GenBank/DDBJ whole genome shotgun (WGS) entry which is preliminary data.</text>
</comment>
<evidence type="ECO:0000256" key="3">
    <source>
        <dbReference type="ARBA" id="ARBA00022490"/>
    </source>
</evidence>
<feature type="region of interest" description="Disordered" evidence="7">
    <location>
        <begin position="124"/>
        <end position="149"/>
    </location>
</feature>
<keyword evidence="6" id="KW-0395">Inflammatory response</keyword>
<dbReference type="GO" id="GO:0045087">
    <property type="term" value="P:innate immune response"/>
    <property type="evidence" value="ECO:0007669"/>
    <property type="project" value="UniProtKB-KW"/>
</dbReference>
<dbReference type="GO" id="GO:0005829">
    <property type="term" value="C:cytosol"/>
    <property type="evidence" value="ECO:0007669"/>
    <property type="project" value="UniProtKB-SubCell"/>
</dbReference>
<dbReference type="GO" id="GO:0042981">
    <property type="term" value="P:regulation of apoptotic process"/>
    <property type="evidence" value="ECO:0007669"/>
    <property type="project" value="InterPro"/>
</dbReference>
<evidence type="ECO:0000256" key="5">
    <source>
        <dbReference type="ARBA" id="ARBA00022859"/>
    </source>
</evidence>
<organism evidence="10 11">
    <name type="scientific">Onychostoma macrolepis</name>
    <dbReference type="NCBI Taxonomy" id="369639"/>
    <lineage>
        <taxon>Eukaryota</taxon>
        <taxon>Metazoa</taxon>
        <taxon>Chordata</taxon>
        <taxon>Craniata</taxon>
        <taxon>Vertebrata</taxon>
        <taxon>Euteleostomi</taxon>
        <taxon>Actinopterygii</taxon>
        <taxon>Neopterygii</taxon>
        <taxon>Teleostei</taxon>
        <taxon>Ostariophysi</taxon>
        <taxon>Cypriniformes</taxon>
        <taxon>Cyprinidae</taxon>
        <taxon>Acrossocheilinae</taxon>
        <taxon>Onychostoma</taxon>
    </lineage>
</organism>
<feature type="domain" description="CARD" evidence="8">
    <location>
        <begin position="486"/>
        <end position="544"/>
    </location>
</feature>
<dbReference type="GO" id="GO:0006954">
    <property type="term" value="P:inflammatory response"/>
    <property type="evidence" value="ECO:0007669"/>
    <property type="project" value="UniProtKB-KW"/>
</dbReference>
<keyword evidence="3" id="KW-0963">Cytoplasm</keyword>
<dbReference type="Pfam" id="PF00619">
    <property type="entry name" value="CARD"/>
    <property type="match status" value="1"/>
</dbReference>